<proteinExistence type="predicted"/>
<dbReference type="Proteomes" id="UP000225269">
    <property type="component" value="Segment"/>
</dbReference>
<name>A0A1L7DQG0_9CAUD</name>
<keyword evidence="2" id="KW-1185">Reference proteome</keyword>
<reference evidence="2" key="1">
    <citation type="submission" date="2016-12" db="EMBL/GenBank/DDBJ databases">
        <title>Characterization and complete genome sequence of Yersinia bacteriophage, fHe-Yen3-01.</title>
        <authorList>
            <person name="Jun J.W."/>
            <person name="Wicklund A."/>
            <person name="Skurnik M."/>
        </authorList>
    </citation>
    <scope>NUCLEOTIDE SEQUENCE [LARGE SCALE GENOMIC DNA]</scope>
</reference>
<evidence type="ECO:0000313" key="2">
    <source>
        <dbReference type="Proteomes" id="UP000225269"/>
    </source>
</evidence>
<dbReference type="EMBL" id="KY318515">
    <property type="protein sequence ID" value="APU00350.1"/>
    <property type="molecule type" value="Genomic_DNA"/>
</dbReference>
<evidence type="ECO:0000313" key="1">
    <source>
        <dbReference type="EMBL" id="APU00350.1"/>
    </source>
</evidence>
<gene>
    <name evidence="1" type="ORF">fHeYen301_17</name>
</gene>
<organism evidence="1 2">
    <name type="scientific">Yersinia phage fHe-Yen3-01</name>
    <dbReference type="NCBI Taxonomy" id="1932893"/>
    <lineage>
        <taxon>Viruses</taxon>
        <taxon>Duplodnaviria</taxon>
        <taxon>Heunggongvirae</taxon>
        <taxon>Uroviricota</taxon>
        <taxon>Caudoviricetes</taxon>
        <taxon>Autographivirales</taxon>
        <taxon>Autonotataviridae</taxon>
        <taxon>Melnykvirinae</taxon>
        <taxon>Pokrovskaiavirus</taxon>
        <taxon>Pokrovskaiavirus fHeYen301</taxon>
    </lineage>
</organism>
<sequence>MGCGLCSTVFTKEALMTKVIEKRLWLPQAKGLLHGDDTKIIHKGCGTRASLFIKNDADRWWCFCHRCRGQGYELKVQQRIKMKLDSKTGWMPEKLIPITEAIISEPYNFRELFSRYELAQYVTLLQYSTDTKRVYLPDESGSYLGLDCTMQANARFYSPFKRNLAVFHSDTGSDLYITGSVTDYLASIHAYKSAILIMNRLAEKAALAVVATTYEAYTEIRLGNYLRDDFLKNVRPFL</sequence>
<protein>
    <submittedName>
        <fullName evidence="1">Uncharacterized protein</fullName>
    </submittedName>
</protein>
<accession>A0A1L7DQG0</accession>